<dbReference type="RefSeq" id="WP_250935147.1">
    <property type="nucleotide sequence ID" value="NZ_JAMLJK010000001.1"/>
</dbReference>
<organism evidence="1 2">
    <name type="scientific">Larsenimonas rhizosphaerae</name>
    <dbReference type="NCBI Taxonomy" id="2944682"/>
    <lineage>
        <taxon>Bacteria</taxon>
        <taxon>Pseudomonadati</taxon>
        <taxon>Pseudomonadota</taxon>
        <taxon>Gammaproteobacteria</taxon>
        <taxon>Oceanospirillales</taxon>
        <taxon>Halomonadaceae</taxon>
        <taxon>Larsenimonas</taxon>
    </lineage>
</organism>
<evidence type="ECO:0000313" key="2">
    <source>
        <dbReference type="Proteomes" id="UP001165678"/>
    </source>
</evidence>
<comment type="caution">
    <text evidence="1">The sequence shown here is derived from an EMBL/GenBank/DDBJ whole genome shotgun (WGS) entry which is preliminary data.</text>
</comment>
<reference evidence="1" key="1">
    <citation type="submission" date="2022-11" db="EMBL/GenBank/DDBJ databases">
        <title>Larsenimonas rhizosphaerae sp. nov., isolated from a tidal mudflat.</title>
        <authorList>
            <person name="Lee S.D."/>
            <person name="Kim I.S."/>
        </authorList>
    </citation>
    <scope>NUCLEOTIDE SEQUENCE</scope>
    <source>
        <strain evidence="1">GH2-1</strain>
    </source>
</reference>
<proteinExistence type="predicted"/>
<dbReference type="EMBL" id="JAPIVE010000002">
    <property type="protein sequence ID" value="MCX2524215.1"/>
    <property type="molecule type" value="Genomic_DNA"/>
</dbReference>
<accession>A0AA41ZGP6</accession>
<sequence>MSDATTHCNLGQIDLLDDNISTSHQIQARNVHQLYLLSVEVRALMDVVCQNGQSSLLADRIEHHAHQLEEQFLDRAEKRRSLSLSYQFFMRQKELIDEDVTSIVGALHALDDNGQIGDDVHDHLHD</sequence>
<gene>
    <name evidence="1" type="ORF">OQ287_08175</name>
</gene>
<keyword evidence="2" id="KW-1185">Reference proteome</keyword>
<dbReference type="Proteomes" id="UP001165678">
    <property type="component" value="Unassembled WGS sequence"/>
</dbReference>
<name>A0AA41ZGP6_9GAMM</name>
<dbReference type="AlphaFoldDB" id="A0AA41ZGP6"/>
<protein>
    <submittedName>
        <fullName evidence="1">Uncharacterized protein</fullName>
    </submittedName>
</protein>
<evidence type="ECO:0000313" key="1">
    <source>
        <dbReference type="EMBL" id="MCX2524215.1"/>
    </source>
</evidence>